<evidence type="ECO:0000313" key="4">
    <source>
        <dbReference type="Proteomes" id="UP000237968"/>
    </source>
</evidence>
<gene>
    <name evidence="3" type="ORF">ENSA5_57420</name>
</gene>
<dbReference type="AlphaFoldDB" id="A0A2S9XED1"/>
<feature type="region of interest" description="Disordered" evidence="1">
    <location>
        <begin position="45"/>
        <end position="92"/>
    </location>
</feature>
<name>A0A2S9XED1_9BACT</name>
<evidence type="ECO:0000256" key="2">
    <source>
        <dbReference type="SAM" id="SignalP"/>
    </source>
</evidence>
<protein>
    <recommendedName>
        <fullName evidence="5">Endo-1,4-beta-xylanase A</fullName>
    </recommendedName>
</protein>
<feature type="signal peptide" evidence="2">
    <location>
        <begin position="1"/>
        <end position="24"/>
    </location>
</feature>
<evidence type="ECO:0000256" key="1">
    <source>
        <dbReference type="SAM" id="MobiDB-lite"/>
    </source>
</evidence>
<proteinExistence type="predicted"/>
<evidence type="ECO:0000313" key="3">
    <source>
        <dbReference type="EMBL" id="PRP91219.1"/>
    </source>
</evidence>
<dbReference type="Proteomes" id="UP000237968">
    <property type="component" value="Unassembled WGS sequence"/>
</dbReference>
<dbReference type="EMBL" id="PVNK01000251">
    <property type="protein sequence ID" value="PRP91219.1"/>
    <property type="molecule type" value="Genomic_DNA"/>
</dbReference>
<accession>A0A2S9XED1</accession>
<organism evidence="3 4">
    <name type="scientific">Enhygromyxa salina</name>
    <dbReference type="NCBI Taxonomy" id="215803"/>
    <lineage>
        <taxon>Bacteria</taxon>
        <taxon>Pseudomonadati</taxon>
        <taxon>Myxococcota</taxon>
        <taxon>Polyangia</taxon>
        <taxon>Nannocystales</taxon>
        <taxon>Nannocystaceae</taxon>
        <taxon>Enhygromyxa</taxon>
    </lineage>
</organism>
<feature type="compositionally biased region" description="Acidic residues" evidence="1">
    <location>
        <begin position="64"/>
        <end position="83"/>
    </location>
</feature>
<keyword evidence="4" id="KW-1185">Reference proteome</keyword>
<feature type="chain" id="PRO_5015407453" description="Endo-1,4-beta-xylanase A" evidence="2">
    <location>
        <begin position="25"/>
        <end position="266"/>
    </location>
</feature>
<sequence>MLHDPRVRCFVSLACLALCVGACAAGEGAEDTNIFSTSVNTTLADGNGDGDGGSESSSGNGDSGDGDPGDGDGDDNGDGDADPTTDGNEVCGDGVKEGQEECDGNDLGGVNCADFGFEDGTLVCANDCTLFTNACSTCGDGQLAATEACDGNNFGGLTCTDLGYASGSLACAPDCSAVVESGCMQAPTCGNGMLDPGEPCDGVNLNGETCQSLGYDGGVLACTPGCQINTDGCLVEECVPVLGACNLLFDDCCEGLQCALAYCVPE</sequence>
<reference evidence="3 4" key="1">
    <citation type="submission" date="2018-03" db="EMBL/GenBank/DDBJ databases">
        <title>Draft Genome Sequences of the Obligatory Marine Myxobacteria Enhygromyxa salina SWB005.</title>
        <authorList>
            <person name="Poehlein A."/>
            <person name="Moghaddam J.A."/>
            <person name="Harms H."/>
            <person name="Alanjari M."/>
            <person name="Koenig G.M."/>
            <person name="Daniel R."/>
            <person name="Schaeberle T.F."/>
        </authorList>
    </citation>
    <scope>NUCLEOTIDE SEQUENCE [LARGE SCALE GENOMIC DNA]</scope>
    <source>
        <strain evidence="3 4">SWB005</strain>
    </source>
</reference>
<comment type="caution">
    <text evidence="3">The sequence shown here is derived from an EMBL/GenBank/DDBJ whole genome shotgun (WGS) entry which is preliminary data.</text>
</comment>
<evidence type="ECO:0008006" key="5">
    <source>
        <dbReference type="Google" id="ProtNLM"/>
    </source>
</evidence>
<keyword evidence="2" id="KW-0732">Signal</keyword>